<keyword evidence="3" id="KW-0808">Transferase</keyword>
<feature type="coiled-coil region" evidence="4">
    <location>
        <begin position="357"/>
        <end position="384"/>
    </location>
</feature>
<dbReference type="PANTHER" id="PTHR31306:SF8">
    <property type="entry name" value="GLYCOSYLTRANSFERASE FAMILY 34 PROTEIN"/>
    <property type="match status" value="1"/>
</dbReference>
<evidence type="ECO:0000256" key="5">
    <source>
        <dbReference type="SAM" id="Phobius"/>
    </source>
</evidence>
<organism evidence="6 7">
    <name type="scientific">Letharia columbiana</name>
    <dbReference type="NCBI Taxonomy" id="112416"/>
    <lineage>
        <taxon>Eukaryota</taxon>
        <taxon>Fungi</taxon>
        <taxon>Dikarya</taxon>
        <taxon>Ascomycota</taxon>
        <taxon>Pezizomycotina</taxon>
        <taxon>Lecanoromycetes</taxon>
        <taxon>OSLEUM clade</taxon>
        <taxon>Lecanoromycetidae</taxon>
        <taxon>Lecanorales</taxon>
        <taxon>Lecanorineae</taxon>
        <taxon>Parmeliaceae</taxon>
        <taxon>Letharia</taxon>
    </lineage>
</organism>
<dbReference type="InterPro" id="IPR008630">
    <property type="entry name" value="Glyco_trans_34"/>
</dbReference>
<keyword evidence="7" id="KW-1185">Reference proteome</keyword>
<protein>
    <recommendedName>
        <fullName evidence="8">Glycosyltransferase family 34 protein</fullName>
    </recommendedName>
</protein>
<dbReference type="Gene3D" id="3.90.550.10">
    <property type="entry name" value="Spore Coat Polysaccharide Biosynthesis Protein SpsA, Chain A"/>
    <property type="match status" value="1"/>
</dbReference>
<evidence type="ECO:0000313" key="7">
    <source>
        <dbReference type="Proteomes" id="UP000578531"/>
    </source>
</evidence>
<evidence type="ECO:0000256" key="1">
    <source>
        <dbReference type="ARBA" id="ARBA00005664"/>
    </source>
</evidence>
<dbReference type="GO" id="GO:0006487">
    <property type="term" value="P:protein N-linked glycosylation"/>
    <property type="evidence" value="ECO:0007669"/>
    <property type="project" value="TreeGrafter"/>
</dbReference>
<dbReference type="GeneID" id="59292003"/>
<evidence type="ECO:0000256" key="3">
    <source>
        <dbReference type="ARBA" id="ARBA00022679"/>
    </source>
</evidence>
<dbReference type="GO" id="GO:0000139">
    <property type="term" value="C:Golgi membrane"/>
    <property type="evidence" value="ECO:0007669"/>
    <property type="project" value="TreeGrafter"/>
</dbReference>
<keyword evidence="5" id="KW-0812">Transmembrane</keyword>
<gene>
    <name evidence="6" type="ORF">HO173_010356</name>
</gene>
<dbReference type="EMBL" id="JACCJC010000057">
    <property type="protein sequence ID" value="KAF6231396.1"/>
    <property type="molecule type" value="Genomic_DNA"/>
</dbReference>
<proteinExistence type="inferred from homology"/>
<name>A0A8H6FMT4_9LECA</name>
<feature type="transmembrane region" description="Helical" evidence="5">
    <location>
        <begin position="12"/>
        <end position="33"/>
    </location>
</feature>
<dbReference type="SUPFAM" id="SSF53448">
    <property type="entry name" value="Nucleotide-diphospho-sugar transferases"/>
    <property type="match status" value="1"/>
</dbReference>
<evidence type="ECO:0008006" key="8">
    <source>
        <dbReference type="Google" id="ProtNLM"/>
    </source>
</evidence>
<keyword evidence="4" id="KW-0175">Coiled coil</keyword>
<evidence type="ECO:0000256" key="2">
    <source>
        <dbReference type="ARBA" id="ARBA00022676"/>
    </source>
</evidence>
<dbReference type="AlphaFoldDB" id="A0A8H6FMT4"/>
<dbReference type="GO" id="GO:0016757">
    <property type="term" value="F:glycosyltransferase activity"/>
    <property type="evidence" value="ECO:0007669"/>
    <property type="project" value="UniProtKB-KW"/>
</dbReference>
<dbReference type="RefSeq" id="XP_037160828.1">
    <property type="nucleotide sequence ID" value="XM_037312242.1"/>
</dbReference>
<accession>A0A8H6FMT4</accession>
<dbReference type="InterPro" id="IPR029044">
    <property type="entry name" value="Nucleotide-diphossugar_trans"/>
</dbReference>
<dbReference type="PANTHER" id="PTHR31306">
    <property type="entry name" value="ALPHA-1,6-MANNOSYLTRANSFERASE MNN11-RELATED"/>
    <property type="match status" value="1"/>
</dbReference>
<keyword evidence="5" id="KW-1133">Transmembrane helix</keyword>
<comment type="caution">
    <text evidence="6">The sequence shown here is derived from an EMBL/GenBank/DDBJ whole genome shotgun (WGS) entry which is preliminary data.</text>
</comment>
<evidence type="ECO:0000313" key="6">
    <source>
        <dbReference type="EMBL" id="KAF6231396.1"/>
    </source>
</evidence>
<dbReference type="Proteomes" id="UP000578531">
    <property type="component" value="Unassembled WGS sequence"/>
</dbReference>
<keyword evidence="2" id="KW-0328">Glycosyltransferase</keyword>
<comment type="similarity">
    <text evidence="1">Belongs to the glycosyltransferase 34 family.</text>
</comment>
<dbReference type="OrthoDB" id="407658at2759"/>
<sequence length="438" mass="49257">MHMQIYNPRSSRAILGSVGVFVLIVFFFLVHHFQGLSVYTRSDFDSSDTHDELVGPNEGGPRVRQATTNLHDEYDPVFERAIKSHIKHGEAWGSPTHVLRHSMFDGNSQYNKLSYLQMLLLNEMAKPYGQRAGWIVWFDADTIILNPKVPWTTFFPPTEFPNIHLIASKNWDGFNSGVFFLRVHEWSVKMLADAQALPSLRPEIPIKWADQSAMLESFSRPQFRDAVVFQPMHWYNEFQLQENMVKDRPKVHPGDMLIHFAGLMKDKRKFMGPWLDKVENMADQWTVPLVNTTYLRDVKAYWDIYGQAKNILDSANHTISSMSGDAELMRPVVKASGNLQNMVWNSAGDIEGMRSHTEFLADTLQQAKSKYAAAKDQLRAETAQAGSSKAGTLDSGGSKTEMAIVEHYEAGVAVSADEDAVGSHQVLPLPAGEPTAAT</sequence>
<evidence type="ECO:0000256" key="4">
    <source>
        <dbReference type="SAM" id="Coils"/>
    </source>
</evidence>
<dbReference type="Pfam" id="PF05637">
    <property type="entry name" value="Glyco_transf_34"/>
    <property type="match status" value="1"/>
</dbReference>
<keyword evidence="5" id="KW-0472">Membrane</keyword>
<reference evidence="6 7" key="1">
    <citation type="journal article" date="2020" name="Genomics">
        <title>Complete, high-quality genomes from long-read metagenomic sequencing of two wolf lichen thalli reveals enigmatic genome architecture.</title>
        <authorList>
            <person name="McKenzie S.K."/>
            <person name="Walston R.F."/>
            <person name="Allen J.L."/>
        </authorList>
    </citation>
    <scope>NUCLEOTIDE SEQUENCE [LARGE SCALE GENOMIC DNA]</scope>
    <source>
        <strain evidence="6">WasteWater2</strain>
    </source>
</reference>